<evidence type="ECO:0000313" key="6">
    <source>
        <dbReference type="EMBL" id="KAJ1998717.1"/>
    </source>
</evidence>
<dbReference type="GO" id="GO:0036297">
    <property type="term" value="P:interstrand cross-link repair"/>
    <property type="evidence" value="ECO:0007669"/>
    <property type="project" value="TreeGrafter"/>
</dbReference>
<evidence type="ECO:0000313" key="7">
    <source>
        <dbReference type="Proteomes" id="UP001150907"/>
    </source>
</evidence>
<dbReference type="GO" id="GO:1990918">
    <property type="term" value="P:double-strand break repair involved in meiotic recombination"/>
    <property type="evidence" value="ECO:0007669"/>
    <property type="project" value="TreeGrafter"/>
</dbReference>
<proteinExistence type="inferred from homology"/>
<feature type="non-terminal residue" evidence="6">
    <location>
        <position position="686"/>
    </location>
</feature>
<dbReference type="PANTHER" id="PTHR32086:SF0">
    <property type="entry name" value="FANCONI ANEMIA GROUP D2 PROTEIN"/>
    <property type="match status" value="1"/>
</dbReference>
<keyword evidence="3" id="KW-0832">Ubl conjugation</keyword>
<protein>
    <recommendedName>
        <fullName evidence="8">Fanconi anemia group D2 protein</fullName>
    </recommendedName>
</protein>
<accession>A0A9W8EH92</accession>
<dbReference type="GO" id="GO:0070182">
    <property type="term" value="F:DNA polymerase binding"/>
    <property type="evidence" value="ECO:0007669"/>
    <property type="project" value="TreeGrafter"/>
</dbReference>
<dbReference type="GO" id="GO:0031573">
    <property type="term" value="P:mitotic intra-S DNA damage checkpoint signaling"/>
    <property type="evidence" value="ECO:0007669"/>
    <property type="project" value="TreeGrafter"/>
</dbReference>
<dbReference type="GO" id="GO:0005634">
    <property type="term" value="C:nucleus"/>
    <property type="evidence" value="ECO:0007669"/>
    <property type="project" value="UniProtKB-SubCell"/>
</dbReference>
<dbReference type="GO" id="GO:0000793">
    <property type="term" value="C:condensed chromosome"/>
    <property type="evidence" value="ECO:0007669"/>
    <property type="project" value="TreeGrafter"/>
</dbReference>
<keyword evidence="7" id="KW-1185">Reference proteome</keyword>
<dbReference type="PANTHER" id="PTHR32086">
    <property type="entry name" value="FANCONI ANEMIA GROUP D2 PROTEIN"/>
    <property type="match status" value="1"/>
</dbReference>
<comment type="subcellular location">
    <subcellularLocation>
        <location evidence="1">Nucleus</location>
    </subcellularLocation>
</comment>
<keyword evidence="4" id="KW-0539">Nucleus</keyword>
<reference evidence="6" key="1">
    <citation type="submission" date="2022-07" db="EMBL/GenBank/DDBJ databases">
        <title>Phylogenomic reconstructions and comparative analyses of Kickxellomycotina fungi.</title>
        <authorList>
            <person name="Reynolds N.K."/>
            <person name="Stajich J.E."/>
            <person name="Barry K."/>
            <person name="Grigoriev I.V."/>
            <person name="Crous P."/>
            <person name="Smith M.E."/>
        </authorList>
    </citation>
    <scope>NUCLEOTIDE SEQUENCE</scope>
    <source>
        <strain evidence="6">IMI 214461</strain>
    </source>
</reference>
<evidence type="ECO:0008006" key="8">
    <source>
        <dbReference type="Google" id="ProtNLM"/>
    </source>
</evidence>
<evidence type="ECO:0000256" key="1">
    <source>
        <dbReference type="ARBA" id="ARBA00004123"/>
    </source>
</evidence>
<sequence length="686" mass="74306">MLAAQDGGAESPNRLAQFGTGQAESFVRLILGVDALQPRIISILLEKFPEFIGSEESQGNAGVTKASVKILRQLRWLDYVIDSAELAEKLLETLGYVPPEMQSEIISALPDIISDSDNAQVSSVLAGMLSDSPELMLPILEALGSLECSTNLLEKARNSVVTHLISAEPTELPVMIRFLLQSVSPEAAAPTILRIRRRLDLDSVVLASQRLAKSTDGNAPDVLIFDVIATSLRSHKHLRDAWLKTIVTDTSNVGSHTTLDIVVLMILHQFSTHTKRVESALKDRIDSVSSLPMAYTPKLFESVISGFPAVFTAHFPALLSLASWLIRTSSLGSQGSRVASAMIVAAFGSMGMFQRQEISGELAVHIGSGNANEVDTAARTCLQLAQRFPYELRPFAVFIKGLLDYVDNLSIEHMRVIFDTLGILSTLNVGGGGGDGDGMFNDLYIFVRKQLSSVYPKYNRIGIVGTVSLLRQLGSKDRATTVSGSDAQNCAMAGSSSLSQVPAANVQALRRAVQLLEMLMDAGRHQSWAFLSMTYDELAHIVETQGLHCQLLNWLHENVSSAFADQFLGDADRMSERYILADAPSVALSLDDDEPTILDILNHNDDAADMGMDRVFKRSDASNEAAANPKLRGSLLSCLPSLLRLVQTCEKALSEGSLAEIDALLVCGMYLLPPIDVPADELSHAS</sequence>
<dbReference type="GO" id="GO:0007129">
    <property type="term" value="P:homologous chromosome pairing at meiosis"/>
    <property type="evidence" value="ECO:0007669"/>
    <property type="project" value="TreeGrafter"/>
</dbReference>
<comment type="caution">
    <text evidence="6">The sequence shown here is derived from an EMBL/GenBank/DDBJ whole genome shotgun (WGS) entry which is preliminary data.</text>
</comment>
<gene>
    <name evidence="6" type="ORF">H4R26_005352</name>
</gene>
<dbReference type="Proteomes" id="UP001150907">
    <property type="component" value="Unassembled WGS sequence"/>
</dbReference>
<dbReference type="Pfam" id="PF14631">
    <property type="entry name" value="FancD2"/>
    <property type="match status" value="1"/>
</dbReference>
<dbReference type="AlphaFoldDB" id="A0A9W8EH92"/>
<organism evidence="6 7">
    <name type="scientific">Coemansia thaxteri</name>
    <dbReference type="NCBI Taxonomy" id="2663907"/>
    <lineage>
        <taxon>Eukaryota</taxon>
        <taxon>Fungi</taxon>
        <taxon>Fungi incertae sedis</taxon>
        <taxon>Zoopagomycota</taxon>
        <taxon>Kickxellomycotina</taxon>
        <taxon>Kickxellomycetes</taxon>
        <taxon>Kickxellales</taxon>
        <taxon>Kickxellaceae</taxon>
        <taxon>Coemansia</taxon>
    </lineage>
</organism>
<keyword evidence="2" id="KW-1017">Isopeptide bond</keyword>
<comment type="similarity">
    <text evidence="5">Belongs to the Fanconi anemia protein FANCD2 family.</text>
</comment>
<dbReference type="EMBL" id="JANBQF010000880">
    <property type="protein sequence ID" value="KAJ1998717.1"/>
    <property type="molecule type" value="Genomic_DNA"/>
</dbReference>
<evidence type="ECO:0000256" key="4">
    <source>
        <dbReference type="ARBA" id="ARBA00023242"/>
    </source>
</evidence>
<dbReference type="InterPro" id="IPR029448">
    <property type="entry name" value="FANCD2"/>
</dbReference>
<dbReference type="OrthoDB" id="27031at2759"/>
<evidence type="ECO:0000256" key="5">
    <source>
        <dbReference type="ARBA" id="ARBA00093456"/>
    </source>
</evidence>
<evidence type="ECO:0000256" key="3">
    <source>
        <dbReference type="ARBA" id="ARBA00022843"/>
    </source>
</evidence>
<evidence type="ECO:0000256" key="2">
    <source>
        <dbReference type="ARBA" id="ARBA00022499"/>
    </source>
</evidence>
<name>A0A9W8EH92_9FUNG</name>